<comment type="caution">
    <text evidence="1">The sequence shown here is derived from an EMBL/GenBank/DDBJ whole genome shotgun (WGS) entry which is preliminary data.</text>
</comment>
<evidence type="ECO:0000313" key="2">
    <source>
        <dbReference type="Proteomes" id="UP000494256"/>
    </source>
</evidence>
<protein>
    <submittedName>
        <fullName evidence="1">Uncharacterized protein</fullName>
    </submittedName>
</protein>
<name>A0A8S1A4V5_ARCPL</name>
<dbReference type="OrthoDB" id="6419934at2759"/>
<proteinExistence type="predicted"/>
<dbReference type="Proteomes" id="UP000494256">
    <property type="component" value="Unassembled WGS sequence"/>
</dbReference>
<dbReference type="AlphaFoldDB" id="A0A8S1A4V5"/>
<reference evidence="1 2" key="1">
    <citation type="submission" date="2020-04" db="EMBL/GenBank/DDBJ databases">
        <authorList>
            <person name="Wallbank WR R."/>
            <person name="Pardo Diaz C."/>
            <person name="Kozak K."/>
            <person name="Martin S."/>
            <person name="Jiggins C."/>
            <person name="Moest M."/>
            <person name="Warren A I."/>
            <person name="Byers J.R.P. K."/>
            <person name="Montejo-Kovacevich G."/>
            <person name="Yen C E."/>
        </authorList>
    </citation>
    <scope>NUCLEOTIDE SEQUENCE [LARGE SCALE GENOMIC DNA]</scope>
</reference>
<evidence type="ECO:0000313" key="1">
    <source>
        <dbReference type="EMBL" id="CAB3239417.1"/>
    </source>
</evidence>
<organism evidence="1 2">
    <name type="scientific">Arctia plantaginis</name>
    <name type="common">Wood tiger moth</name>
    <name type="synonym">Phalaena plantaginis</name>
    <dbReference type="NCBI Taxonomy" id="874455"/>
    <lineage>
        <taxon>Eukaryota</taxon>
        <taxon>Metazoa</taxon>
        <taxon>Ecdysozoa</taxon>
        <taxon>Arthropoda</taxon>
        <taxon>Hexapoda</taxon>
        <taxon>Insecta</taxon>
        <taxon>Pterygota</taxon>
        <taxon>Neoptera</taxon>
        <taxon>Endopterygota</taxon>
        <taxon>Lepidoptera</taxon>
        <taxon>Glossata</taxon>
        <taxon>Ditrysia</taxon>
        <taxon>Noctuoidea</taxon>
        <taxon>Erebidae</taxon>
        <taxon>Arctiinae</taxon>
        <taxon>Arctia</taxon>
    </lineage>
</organism>
<gene>
    <name evidence="1" type="ORF">APLA_LOCUS8685</name>
</gene>
<accession>A0A8S1A4V5</accession>
<dbReference type="EMBL" id="CADEBD010000308">
    <property type="protein sequence ID" value="CAB3239417.1"/>
    <property type="molecule type" value="Genomic_DNA"/>
</dbReference>
<sequence>MAYYLCFLSHYSSQSPEALLKLAVAKGIAPFHRSPLPCSPTLAFGVEIFQYEPPLRSCVCKCLYERDAMRAYGVSAPSINPAVRKVLAIYIYILLDMHSYIVDFELE</sequence>